<keyword evidence="2 9" id="KW-0547">Nucleotide-binding</keyword>
<keyword evidence="7" id="KW-0472">Membrane</keyword>
<dbReference type="FunFam" id="3.40.50.300:FF:000876">
    <property type="entry name" value="Mitochondrial GTPase 1"/>
    <property type="match status" value="1"/>
</dbReference>
<dbReference type="GO" id="GO:0005525">
    <property type="term" value="F:GTP binding"/>
    <property type="evidence" value="ECO:0007669"/>
    <property type="project" value="UniProtKB-KW"/>
</dbReference>
<dbReference type="CDD" id="cd01856">
    <property type="entry name" value="YlqF"/>
    <property type="match status" value="1"/>
</dbReference>
<evidence type="ECO:0000256" key="8">
    <source>
        <dbReference type="ARBA" id="ARBA00045284"/>
    </source>
</evidence>
<proteinExistence type="inferred from homology"/>
<feature type="domain" description="CP-type G" evidence="11">
    <location>
        <begin position="23"/>
        <end position="201"/>
    </location>
</feature>
<dbReference type="GO" id="GO:0003924">
    <property type="term" value="F:GTPase activity"/>
    <property type="evidence" value="ECO:0007669"/>
    <property type="project" value="TreeGrafter"/>
</dbReference>
<dbReference type="PANTHER" id="PTHR45782:SF4">
    <property type="entry name" value="MITOCHONDRIAL RIBOSOME-ASSOCIATED GTPASE 1"/>
    <property type="match status" value="1"/>
</dbReference>
<evidence type="ECO:0000256" key="6">
    <source>
        <dbReference type="ARBA" id="ARBA00023134"/>
    </source>
</evidence>
<dbReference type="InterPro" id="IPR016478">
    <property type="entry name" value="GTPase_MTG1"/>
</dbReference>
<dbReference type="InterPro" id="IPR030378">
    <property type="entry name" value="G_CP_dom"/>
</dbReference>
<evidence type="ECO:0000256" key="3">
    <source>
        <dbReference type="ARBA" id="ARBA00022792"/>
    </source>
</evidence>
<organism evidence="13">
    <name type="scientific">Culicoides sonorensis</name>
    <name type="common">Biting midge</name>
    <dbReference type="NCBI Taxonomy" id="179676"/>
    <lineage>
        <taxon>Eukaryota</taxon>
        <taxon>Metazoa</taxon>
        <taxon>Ecdysozoa</taxon>
        <taxon>Arthropoda</taxon>
        <taxon>Hexapoda</taxon>
        <taxon>Insecta</taxon>
        <taxon>Pterygota</taxon>
        <taxon>Neoptera</taxon>
        <taxon>Endopterygota</taxon>
        <taxon>Diptera</taxon>
        <taxon>Nematocera</taxon>
        <taxon>Chironomoidea</taxon>
        <taxon>Ceratopogonidae</taxon>
        <taxon>Ceratopogoninae</taxon>
        <taxon>Culicoides</taxon>
        <taxon>Monoculicoides</taxon>
    </lineage>
</organism>
<protein>
    <recommendedName>
        <fullName evidence="9">Mitochondrial GTPase 1</fullName>
    </recommendedName>
</protein>
<dbReference type="EMBL" id="UFQT01003326">
    <property type="protein sequence ID" value="SSX34870.1"/>
    <property type="molecule type" value="Genomic_DNA"/>
</dbReference>
<dbReference type="GO" id="GO:0005743">
    <property type="term" value="C:mitochondrial inner membrane"/>
    <property type="evidence" value="ECO:0007669"/>
    <property type="project" value="UniProtKB-SubCell"/>
</dbReference>
<evidence type="ECO:0000256" key="4">
    <source>
        <dbReference type="ARBA" id="ARBA00022946"/>
    </source>
</evidence>
<dbReference type="Gene3D" id="1.10.1580.10">
    <property type="match status" value="1"/>
</dbReference>
<dbReference type="GO" id="GO:0032543">
    <property type="term" value="P:mitochondrial translation"/>
    <property type="evidence" value="ECO:0007669"/>
    <property type="project" value="TreeGrafter"/>
</dbReference>
<feature type="binding site" evidence="10">
    <location>
        <begin position="145"/>
        <end position="150"/>
    </location>
    <ligand>
        <name>GTP</name>
        <dbReference type="ChEBI" id="CHEBI:37565"/>
    </ligand>
</feature>
<evidence type="ECO:0000313" key="13">
    <source>
        <dbReference type="EMBL" id="SSX34870.1"/>
    </source>
</evidence>
<name>A0A336MXH6_CULSO</name>
<dbReference type="Pfam" id="PF01926">
    <property type="entry name" value="MMR_HSR1"/>
    <property type="match status" value="1"/>
</dbReference>
<feature type="binding site" evidence="10">
    <location>
        <begin position="72"/>
        <end position="75"/>
    </location>
    <ligand>
        <name>GTP</name>
        <dbReference type="ChEBI" id="CHEBI:37565"/>
    </ligand>
</feature>
<dbReference type="InterPro" id="IPR006073">
    <property type="entry name" value="GTP-bd"/>
</dbReference>
<dbReference type="Gene3D" id="3.40.50.300">
    <property type="entry name" value="P-loop containing nucleotide triphosphate hydrolases"/>
    <property type="match status" value="1"/>
</dbReference>
<keyword evidence="5 9" id="KW-0496">Mitochondrion</keyword>
<dbReference type="PIRSF" id="PIRSF006230">
    <property type="entry name" value="MG442"/>
    <property type="match status" value="1"/>
</dbReference>
<accession>A0A336MXH6</accession>
<dbReference type="PROSITE" id="PS51721">
    <property type="entry name" value="G_CP"/>
    <property type="match status" value="1"/>
</dbReference>
<dbReference type="SUPFAM" id="SSF52540">
    <property type="entry name" value="P-loop containing nucleoside triphosphate hydrolases"/>
    <property type="match status" value="1"/>
</dbReference>
<sequence length="322" mass="36566">MQQFRHKFHKVPKDVLTWFPGHMGKGLKVMQQKLKSVDCVIEVHDARIPFSGRNVEFRHSIRGVRPHIVVMNKKDMIDKSNFSAISKQIQKLDDVKDVLFTNCKDQKCDGIRRLLPLASKLIAESDRFNRSDEKDFNIMIIGVPNVGKSSLINVLRNRHLKKTGAAAVGAVAGITRSVLNKIKISETPKVYLLDTPGILTPSITDTEQGLKLALCGCTLDHLVGDELIADYLLYRLNKMRNFDYVELMGLEAPTDTIMEVLVAWAKKNDNFQKIKTTEGKLVLRPNTKAASQFFLKQFRTGSLGKIFLDEELLWNKINYNNK</sequence>
<keyword evidence="6 9" id="KW-0342">GTP-binding</keyword>
<gene>
    <name evidence="13" type="primary">CSON008705</name>
</gene>
<evidence type="ECO:0000256" key="1">
    <source>
        <dbReference type="ARBA" id="ARBA00004443"/>
    </source>
</evidence>
<dbReference type="VEuPathDB" id="VectorBase:CSON008705"/>
<dbReference type="OMA" id="TDHTQDC"/>
<evidence type="ECO:0000259" key="11">
    <source>
        <dbReference type="PROSITE" id="PS51721"/>
    </source>
</evidence>
<dbReference type="FunFam" id="1.10.1580.10:FF:000004">
    <property type="entry name" value="Mitochondrial GTPase 1"/>
    <property type="match status" value="1"/>
</dbReference>
<dbReference type="InterPro" id="IPR027417">
    <property type="entry name" value="P-loop_NTPase"/>
</dbReference>
<comment type="similarity">
    <text evidence="9">Belongs to the TRAFAC class YlqF/YawG GTPase family. MTG1 subfamily.</text>
</comment>
<evidence type="ECO:0000256" key="9">
    <source>
        <dbReference type="PIRNR" id="PIRNR006230"/>
    </source>
</evidence>
<keyword evidence="4" id="KW-0809">Transit peptide</keyword>
<dbReference type="PANTHER" id="PTHR45782">
    <property type="entry name" value="MITOCHONDRIAL RIBOSOME-ASSOCIATED GTPASE 1"/>
    <property type="match status" value="1"/>
</dbReference>
<comment type="subcellular location">
    <subcellularLocation>
        <location evidence="1">Mitochondrion inner membrane</location>
        <topology evidence="1">Peripheral membrane protein</topology>
        <orientation evidence="1">Matrix side</orientation>
    </subcellularLocation>
</comment>
<evidence type="ECO:0000256" key="10">
    <source>
        <dbReference type="PIRSR" id="PIRSR006230-1"/>
    </source>
</evidence>
<feature type="binding site" evidence="10">
    <location>
        <position position="197"/>
    </location>
    <ligand>
        <name>GTP</name>
        <dbReference type="ChEBI" id="CHEBI:37565"/>
    </ligand>
</feature>
<evidence type="ECO:0000256" key="2">
    <source>
        <dbReference type="ARBA" id="ARBA00022741"/>
    </source>
</evidence>
<comment type="function">
    <text evidence="8 9">Plays a role in the regulation of the mitochondrial ribosome assembly and of translational activity. Displays mitochondrial GTPase activity.</text>
</comment>
<evidence type="ECO:0000313" key="12">
    <source>
        <dbReference type="EMBL" id="SSX15504.1"/>
    </source>
</evidence>
<dbReference type="PRINTS" id="PR00326">
    <property type="entry name" value="GTP1OBG"/>
</dbReference>
<dbReference type="AlphaFoldDB" id="A0A336MXH6"/>
<dbReference type="EMBL" id="UFQS01003326">
    <property type="protein sequence ID" value="SSX15504.1"/>
    <property type="molecule type" value="Genomic_DNA"/>
</dbReference>
<dbReference type="InterPro" id="IPR023179">
    <property type="entry name" value="GTP-bd_ortho_bundle_sf"/>
</dbReference>
<reference evidence="12" key="1">
    <citation type="submission" date="2018-04" db="EMBL/GenBank/DDBJ databases">
        <authorList>
            <person name="Go L.Y."/>
            <person name="Mitchell J.A."/>
        </authorList>
    </citation>
    <scope>NUCLEOTIDE SEQUENCE</scope>
    <source>
        <tissue evidence="12">Whole organism</tissue>
    </source>
</reference>
<evidence type="ECO:0000256" key="7">
    <source>
        <dbReference type="ARBA" id="ARBA00023136"/>
    </source>
</evidence>
<keyword evidence="3" id="KW-0999">Mitochondrion inner membrane</keyword>
<evidence type="ECO:0000256" key="5">
    <source>
        <dbReference type="ARBA" id="ARBA00023128"/>
    </source>
</evidence>
<reference evidence="13" key="2">
    <citation type="submission" date="2018-07" db="EMBL/GenBank/DDBJ databases">
        <authorList>
            <person name="Quirk P.G."/>
            <person name="Krulwich T.A."/>
        </authorList>
    </citation>
    <scope>NUCLEOTIDE SEQUENCE</scope>
</reference>